<feature type="non-terminal residue" evidence="1">
    <location>
        <position position="1"/>
    </location>
</feature>
<feature type="non-terminal residue" evidence="1">
    <location>
        <position position="217"/>
    </location>
</feature>
<dbReference type="EMBL" id="CAUYUJ010022668">
    <property type="protein sequence ID" value="CAK0911911.1"/>
    <property type="molecule type" value="Genomic_DNA"/>
</dbReference>
<evidence type="ECO:0000313" key="2">
    <source>
        <dbReference type="Proteomes" id="UP001189429"/>
    </source>
</evidence>
<evidence type="ECO:0000313" key="1">
    <source>
        <dbReference type="EMBL" id="CAK0911911.1"/>
    </source>
</evidence>
<dbReference type="Proteomes" id="UP001189429">
    <property type="component" value="Unassembled WGS sequence"/>
</dbReference>
<sequence>RASCREHGLVPFVAEVISGSPGLVQFGPAVQLRLDDMQWVEKNWSPFRWEPMGRPRDERLMMVYSIHPHRIVEVDPGSGETQFFCSTPSAPVAQLFHKYGWDPRGAHGGAGVVALKDSDGKAYFLSVFHHITDWQDGEEYFNFPYKFAPEPPFQILDVGRPIELKTKVNPMNGGKIQFVSSLAVFQGQLHVGYNAGDTESRILQIPLDKLEKTYFSK</sequence>
<organism evidence="1 2">
    <name type="scientific">Prorocentrum cordatum</name>
    <dbReference type="NCBI Taxonomy" id="2364126"/>
    <lineage>
        <taxon>Eukaryota</taxon>
        <taxon>Sar</taxon>
        <taxon>Alveolata</taxon>
        <taxon>Dinophyceae</taxon>
        <taxon>Prorocentrales</taxon>
        <taxon>Prorocentraceae</taxon>
        <taxon>Prorocentrum</taxon>
    </lineage>
</organism>
<gene>
    <name evidence="1" type="ORF">PCOR1329_LOCUS85639</name>
</gene>
<name>A0ABN9YH69_9DINO</name>
<keyword evidence="2" id="KW-1185">Reference proteome</keyword>
<comment type="caution">
    <text evidence="1">The sequence shown here is derived from an EMBL/GenBank/DDBJ whole genome shotgun (WGS) entry which is preliminary data.</text>
</comment>
<reference evidence="1" key="1">
    <citation type="submission" date="2023-10" db="EMBL/GenBank/DDBJ databases">
        <authorList>
            <person name="Chen Y."/>
            <person name="Shah S."/>
            <person name="Dougan E. K."/>
            <person name="Thang M."/>
            <person name="Chan C."/>
        </authorList>
    </citation>
    <scope>NUCLEOTIDE SEQUENCE [LARGE SCALE GENOMIC DNA]</scope>
</reference>
<protein>
    <submittedName>
        <fullName evidence="1">Uncharacterized protein</fullName>
    </submittedName>
</protein>
<accession>A0ABN9YH69</accession>
<proteinExistence type="predicted"/>